<dbReference type="EMBL" id="BDSA01000002">
    <property type="protein sequence ID" value="GBE60629.1"/>
    <property type="molecule type" value="Genomic_DNA"/>
</dbReference>
<dbReference type="OrthoDB" id="366035at2759"/>
<protein>
    <submittedName>
        <fullName evidence="3">ATPase AAA, putative</fullName>
    </submittedName>
</protein>
<dbReference type="RefSeq" id="XP_028866872.1">
    <property type="nucleotide sequence ID" value="XM_029011039.1"/>
</dbReference>
<feature type="compositionally biased region" description="Low complexity" evidence="2">
    <location>
        <begin position="78"/>
        <end position="89"/>
    </location>
</feature>
<proteinExistence type="predicted"/>
<dbReference type="AlphaFoldDB" id="A0A2H6KCE4"/>
<gene>
    <name evidence="3" type="ORF">BOVATA_021220</name>
</gene>
<evidence type="ECO:0000256" key="2">
    <source>
        <dbReference type="SAM" id="MobiDB-lite"/>
    </source>
</evidence>
<evidence type="ECO:0000313" key="3">
    <source>
        <dbReference type="EMBL" id="GBE60629.1"/>
    </source>
</evidence>
<evidence type="ECO:0000256" key="1">
    <source>
        <dbReference type="SAM" id="Coils"/>
    </source>
</evidence>
<dbReference type="VEuPathDB" id="PiroplasmaDB:BOVATA_021220"/>
<keyword evidence="1" id="KW-0175">Coiled coil</keyword>
<comment type="caution">
    <text evidence="3">The sequence shown here is derived from an EMBL/GenBank/DDBJ whole genome shotgun (WGS) entry which is preliminary data.</text>
</comment>
<dbReference type="GeneID" id="39874399"/>
<feature type="coiled-coil region" evidence="1">
    <location>
        <begin position="145"/>
        <end position="172"/>
    </location>
</feature>
<accession>A0A2H6KCE4</accession>
<keyword evidence="4" id="KW-1185">Reference proteome</keyword>
<sequence length="213" mass="25093">MVAYYDSRVYRQFNMLGSYIEYYDKLVENSATEPLCRAQPSMRSLPPDCIGYAQEPTKGSEDTLELFKCCRCDDESSSESSSDGANDSNDTYKLEGADASVEQDLLDKLREAEYTILSMQEHCDRLNRDHFDVEQIMKKTYYEDNQRSRLECSRLQSELEQKEQQLFELMRHQEMTDIFLDDRQREMNELMNDVILNVKDMSRYQVRGLSAYF</sequence>
<evidence type="ECO:0000313" key="4">
    <source>
        <dbReference type="Proteomes" id="UP000236319"/>
    </source>
</evidence>
<feature type="region of interest" description="Disordered" evidence="2">
    <location>
        <begin position="75"/>
        <end position="96"/>
    </location>
</feature>
<reference evidence="3 4" key="1">
    <citation type="journal article" date="2017" name="BMC Genomics">
        <title>Whole-genome assembly of Babesia ovata and comparative genomics between closely related pathogens.</title>
        <authorList>
            <person name="Yamagishi J."/>
            <person name="Asada M."/>
            <person name="Hakimi H."/>
            <person name="Tanaka T.Q."/>
            <person name="Sugimoto C."/>
            <person name="Kawazu S."/>
        </authorList>
    </citation>
    <scope>NUCLEOTIDE SEQUENCE [LARGE SCALE GENOMIC DNA]</scope>
    <source>
        <strain evidence="3 4">Miyake</strain>
    </source>
</reference>
<organism evidence="3 4">
    <name type="scientific">Babesia ovata</name>
    <dbReference type="NCBI Taxonomy" id="189622"/>
    <lineage>
        <taxon>Eukaryota</taxon>
        <taxon>Sar</taxon>
        <taxon>Alveolata</taxon>
        <taxon>Apicomplexa</taxon>
        <taxon>Aconoidasida</taxon>
        <taxon>Piroplasmida</taxon>
        <taxon>Babesiidae</taxon>
        <taxon>Babesia</taxon>
    </lineage>
</organism>
<name>A0A2H6KCE4_9APIC</name>
<dbReference type="Proteomes" id="UP000236319">
    <property type="component" value="Unassembled WGS sequence"/>
</dbReference>